<dbReference type="SUPFAM" id="SSF100950">
    <property type="entry name" value="NagB/RpiA/CoA transferase-like"/>
    <property type="match status" value="1"/>
</dbReference>
<evidence type="ECO:0000313" key="6">
    <source>
        <dbReference type="Proteomes" id="UP000014387"/>
    </source>
</evidence>
<dbReference type="PANTHER" id="PTHR30363">
    <property type="entry name" value="HTH-TYPE TRANSCRIPTIONAL REGULATOR SRLR-RELATED"/>
    <property type="match status" value="1"/>
</dbReference>
<keyword evidence="6" id="KW-1185">Reference proteome</keyword>
<dbReference type="InterPro" id="IPR001034">
    <property type="entry name" value="DeoR_HTH"/>
</dbReference>
<gene>
    <name evidence="5" type="ORF">HMPREF9238_01405</name>
</gene>
<comment type="caution">
    <text evidence="5">The sequence shown here is derived from an EMBL/GenBank/DDBJ whole genome shotgun (WGS) entry which is preliminary data.</text>
</comment>
<evidence type="ECO:0000256" key="3">
    <source>
        <dbReference type="SAM" id="MobiDB-lite"/>
    </source>
</evidence>
<dbReference type="Pfam" id="PF00455">
    <property type="entry name" value="DeoRC"/>
    <property type="match status" value="1"/>
</dbReference>
<name>A0A9W5RFL4_9ACTO</name>
<dbReference type="InterPro" id="IPR014036">
    <property type="entry name" value="DeoR-like_C"/>
</dbReference>
<feature type="compositionally biased region" description="Pro residues" evidence="3">
    <location>
        <begin position="1"/>
        <end position="10"/>
    </location>
</feature>
<dbReference type="EMBL" id="AGWN01000001">
    <property type="protein sequence ID" value="EPD31628.1"/>
    <property type="molecule type" value="Genomic_DNA"/>
</dbReference>
<feature type="region of interest" description="Disordered" evidence="3">
    <location>
        <begin position="1"/>
        <end position="21"/>
    </location>
</feature>
<dbReference type="PROSITE" id="PS51000">
    <property type="entry name" value="HTH_DEOR_2"/>
    <property type="match status" value="1"/>
</dbReference>
<keyword evidence="2" id="KW-0804">Transcription</keyword>
<dbReference type="InterPro" id="IPR050313">
    <property type="entry name" value="Carb_Metab_HTH_regulators"/>
</dbReference>
<dbReference type="SMART" id="SM00420">
    <property type="entry name" value="HTH_DEOR"/>
    <property type="match status" value="1"/>
</dbReference>
<dbReference type="Proteomes" id="UP000014387">
    <property type="component" value="Unassembled WGS sequence"/>
</dbReference>
<dbReference type="GO" id="GO:0003700">
    <property type="term" value="F:DNA-binding transcription factor activity"/>
    <property type="evidence" value="ECO:0007669"/>
    <property type="project" value="InterPro"/>
</dbReference>
<dbReference type="AlphaFoldDB" id="A0A9W5RFL4"/>
<reference evidence="5 6" key="1">
    <citation type="submission" date="2013-05" db="EMBL/GenBank/DDBJ databases">
        <title>The Genome Sequence of Actinomyces europaeus ACS-120-V-COL10B.</title>
        <authorList>
            <consortium name="The Broad Institute Genomics Platform"/>
            <person name="Earl A."/>
            <person name="Ward D."/>
            <person name="Feldgarden M."/>
            <person name="Gevers D."/>
            <person name="Saerens B."/>
            <person name="Vaneechoutte M."/>
            <person name="Walker B."/>
            <person name="Young S."/>
            <person name="Zeng Q."/>
            <person name="Gargeya S."/>
            <person name="Fitzgerald M."/>
            <person name="Haas B."/>
            <person name="Abouelleil A."/>
            <person name="Allen A.W."/>
            <person name="Alvarado L."/>
            <person name="Arachchi H.M."/>
            <person name="Berlin A.M."/>
            <person name="Chapman S.B."/>
            <person name="Gainer-Dewar J."/>
            <person name="Goldberg J."/>
            <person name="Griggs A."/>
            <person name="Gujja S."/>
            <person name="Hansen M."/>
            <person name="Howarth C."/>
            <person name="Imamovic A."/>
            <person name="Ireland A."/>
            <person name="Larimer J."/>
            <person name="McCowan C."/>
            <person name="Murphy C."/>
            <person name="Pearson M."/>
            <person name="Poon T.W."/>
            <person name="Priest M."/>
            <person name="Roberts A."/>
            <person name="Saif S."/>
            <person name="Shea T."/>
            <person name="Sisk P."/>
            <person name="Sykes S."/>
            <person name="Wortman J."/>
            <person name="Nusbaum C."/>
            <person name="Birren B."/>
        </authorList>
    </citation>
    <scope>NUCLEOTIDE SEQUENCE [LARGE SCALE GENOMIC DNA]</scope>
    <source>
        <strain evidence="5 6">ACS-120-V-Col10b</strain>
    </source>
</reference>
<dbReference type="SMART" id="SM01134">
    <property type="entry name" value="DeoRC"/>
    <property type="match status" value="1"/>
</dbReference>
<dbReference type="SUPFAM" id="SSF46785">
    <property type="entry name" value="Winged helix' DNA-binding domain"/>
    <property type="match status" value="1"/>
</dbReference>
<dbReference type="Pfam" id="PF08220">
    <property type="entry name" value="HTH_DeoR"/>
    <property type="match status" value="1"/>
</dbReference>
<organism evidence="5 6">
    <name type="scientific">Gleimia europaea ACS-120-V-Col10b</name>
    <dbReference type="NCBI Taxonomy" id="883069"/>
    <lineage>
        <taxon>Bacteria</taxon>
        <taxon>Bacillati</taxon>
        <taxon>Actinomycetota</taxon>
        <taxon>Actinomycetes</taxon>
        <taxon>Actinomycetales</taxon>
        <taxon>Actinomycetaceae</taxon>
        <taxon>Gleimia</taxon>
    </lineage>
</organism>
<keyword evidence="1" id="KW-0805">Transcription regulation</keyword>
<protein>
    <recommendedName>
        <fullName evidence="4">HTH deoR-type domain-containing protein</fullName>
    </recommendedName>
</protein>
<evidence type="ECO:0000256" key="1">
    <source>
        <dbReference type="ARBA" id="ARBA00023015"/>
    </source>
</evidence>
<dbReference type="RefSeq" id="WP_016444738.1">
    <property type="nucleotide sequence ID" value="NZ_KE150266.1"/>
</dbReference>
<dbReference type="PANTHER" id="PTHR30363:SF44">
    <property type="entry name" value="AGA OPERON TRANSCRIPTIONAL REPRESSOR-RELATED"/>
    <property type="match status" value="1"/>
</dbReference>
<accession>A0A9W5RFL4</accession>
<evidence type="ECO:0000259" key="4">
    <source>
        <dbReference type="PROSITE" id="PS51000"/>
    </source>
</evidence>
<dbReference type="InterPro" id="IPR037171">
    <property type="entry name" value="NagB/RpiA_transferase-like"/>
</dbReference>
<evidence type="ECO:0000256" key="2">
    <source>
        <dbReference type="ARBA" id="ARBA00023163"/>
    </source>
</evidence>
<dbReference type="InterPro" id="IPR036390">
    <property type="entry name" value="WH_DNA-bd_sf"/>
</dbReference>
<evidence type="ECO:0000313" key="5">
    <source>
        <dbReference type="EMBL" id="EPD31628.1"/>
    </source>
</evidence>
<feature type="domain" description="HTH deoR-type" evidence="4">
    <location>
        <begin position="19"/>
        <end position="74"/>
    </location>
</feature>
<sequence length="268" mass="29887">MVTKPEPAPVPTQSDWSDPPSRREWITDTLFELGELHIEQIANALHVSTATAYRDAQALENQGIIIRSKGFLRAVAPSTAELPAAVRAKRQLDEKRALAHAAAKLVSPGDVIILDDSTTNVPLIPLLKHVKSLTIITNSLHVAREFSEVHSHQLILLGGHYINWADSFYGTHANEMVKDFRADISFMSDAAVWSGAIYNPKDFVVNMKRAILQASQRKVLMLDHNKFSRAAWQRTASLDEFTTIYTTSHTRPGDVANLRKYCSDVHVI</sequence>
<proteinExistence type="predicted"/>